<dbReference type="InterPro" id="IPR012925">
    <property type="entry name" value="TipAS_dom"/>
</dbReference>
<feature type="domain" description="HTH merR-type" evidence="5">
    <location>
        <begin position="5"/>
        <end position="74"/>
    </location>
</feature>
<evidence type="ECO:0000313" key="6">
    <source>
        <dbReference type="EMBL" id="SYX86316.1"/>
    </source>
</evidence>
<reference evidence="7" key="1">
    <citation type="submission" date="2018-08" db="EMBL/GenBank/DDBJ databases">
        <authorList>
            <person name="Chevrot R."/>
        </authorList>
    </citation>
    <scope>NUCLEOTIDE SEQUENCE [LARGE SCALE GENOMIC DNA]</scope>
</reference>
<dbReference type="InterPro" id="IPR000551">
    <property type="entry name" value="MerR-type_HTH_dom"/>
</dbReference>
<evidence type="ECO:0000256" key="4">
    <source>
        <dbReference type="ARBA" id="ARBA00023163"/>
    </source>
</evidence>
<keyword evidence="4" id="KW-0804">Transcription</keyword>
<dbReference type="Pfam" id="PF13411">
    <property type="entry name" value="MerR_1"/>
    <property type="match status" value="1"/>
</dbReference>
<name>A0A383RJ41_PAEAL</name>
<dbReference type="InterPro" id="IPR036244">
    <property type="entry name" value="TipA-like_antibiotic-bd"/>
</dbReference>
<evidence type="ECO:0000256" key="2">
    <source>
        <dbReference type="ARBA" id="ARBA00023125"/>
    </source>
</evidence>
<dbReference type="Gene3D" id="1.10.1660.10">
    <property type="match status" value="1"/>
</dbReference>
<gene>
    <name evidence="6" type="ORF">PBLR_14738</name>
</gene>
<dbReference type="GO" id="GO:0003700">
    <property type="term" value="F:DNA-binding transcription factor activity"/>
    <property type="evidence" value="ECO:0007669"/>
    <property type="project" value="InterPro"/>
</dbReference>
<dbReference type="SUPFAM" id="SSF89082">
    <property type="entry name" value="Antibiotic binding domain of TipA-like multidrug resistance regulators"/>
    <property type="match status" value="1"/>
</dbReference>
<keyword evidence="3" id="KW-0010">Activator</keyword>
<dbReference type="PROSITE" id="PS50937">
    <property type="entry name" value="HTH_MERR_2"/>
    <property type="match status" value="1"/>
</dbReference>
<dbReference type="EMBL" id="LS992241">
    <property type="protein sequence ID" value="SYX86316.1"/>
    <property type="molecule type" value="Genomic_DNA"/>
</dbReference>
<dbReference type="GO" id="GO:0003677">
    <property type="term" value="F:DNA binding"/>
    <property type="evidence" value="ECO:0007669"/>
    <property type="project" value="UniProtKB-KW"/>
</dbReference>
<sequence length="259" mass="30458">MKKPLLAVKDIVQITGITARTLHYYDRIHLFKPSHLTENGYRLYDRSSLEKLQTILFLKEMDLSLKEIADILKLTKQEQKQLLKKQRQTLLSRKQRLETIIDALDEYVSGNDVSNLHIFNSSSVLPLKEQYANEARFIYGETEAYKVFNEKLEKLSLDEKEKWSYEFEQSMEEIFKKIASCINQSPSSDEVQRLIEEWKKTLMQVMTCDSELLACIANTYKFDARFKNYINQYSNEDLADFLYSAIMHNINQLNVSHLS</sequence>
<evidence type="ECO:0000256" key="1">
    <source>
        <dbReference type="ARBA" id="ARBA00023015"/>
    </source>
</evidence>
<dbReference type="Pfam" id="PF07739">
    <property type="entry name" value="TipAS"/>
    <property type="match status" value="1"/>
</dbReference>
<evidence type="ECO:0000256" key="3">
    <source>
        <dbReference type="ARBA" id="ARBA00023159"/>
    </source>
</evidence>
<organism evidence="6 7">
    <name type="scientific">Paenibacillus alvei</name>
    <name type="common">Bacillus alvei</name>
    <dbReference type="NCBI Taxonomy" id="44250"/>
    <lineage>
        <taxon>Bacteria</taxon>
        <taxon>Bacillati</taxon>
        <taxon>Bacillota</taxon>
        <taxon>Bacilli</taxon>
        <taxon>Bacillales</taxon>
        <taxon>Paenibacillaceae</taxon>
        <taxon>Paenibacillus</taxon>
    </lineage>
</organism>
<evidence type="ECO:0000313" key="7">
    <source>
        <dbReference type="Proteomes" id="UP000304148"/>
    </source>
</evidence>
<dbReference type="SMART" id="SM00422">
    <property type="entry name" value="HTH_MERR"/>
    <property type="match status" value="1"/>
</dbReference>
<dbReference type="Gene3D" id="1.10.490.50">
    <property type="entry name" value="Antibiotic binding domain of TipA-like multidrug resistance regulators"/>
    <property type="match status" value="1"/>
</dbReference>
<keyword evidence="1" id="KW-0805">Transcription regulation</keyword>
<dbReference type="CDD" id="cd01106">
    <property type="entry name" value="HTH_TipAL-Mta"/>
    <property type="match status" value="1"/>
</dbReference>
<dbReference type="RefSeq" id="WP_138188320.1">
    <property type="nucleotide sequence ID" value="NZ_LS992241.1"/>
</dbReference>
<dbReference type="InterPro" id="IPR047057">
    <property type="entry name" value="MerR_fam"/>
</dbReference>
<keyword evidence="2" id="KW-0238">DNA-binding</keyword>
<proteinExistence type="predicted"/>
<protein>
    <submittedName>
        <fullName evidence="6">MerR family transcriptional regulator</fullName>
    </submittedName>
</protein>
<dbReference type="Proteomes" id="UP000304148">
    <property type="component" value="Chromosome"/>
</dbReference>
<accession>A0A383RJ41</accession>
<dbReference type="InterPro" id="IPR009061">
    <property type="entry name" value="DNA-bd_dom_put_sf"/>
</dbReference>
<dbReference type="PANTHER" id="PTHR30204">
    <property type="entry name" value="REDOX-CYCLING DRUG-SENSING TRANSCRIPTIONAL ACTIVATOR SOXR"/>
    <property type="match status" value="1"/>
</dbReference>
<evidence type="ECO:0000259" key="5">
    <source>
        <dbReference type="PROSITE" id="PS50937"/>
    </source>
</evidence>
<dbReference type="AlphaFoldDB" id="A0A383RJ41"/>
<dbReference type="SUPFAM" id="SSF46955">
    <property type="entry name" value="Putative DNA-binding domain"/>
    <property type="match status" value="1"/>
</dbReference>
<dbReference type="PANTHER" id="PTHR30204:SF90">
    <property type="entry name" value="HTH-TYPE TRANSCRIPTIONAL ACTIVATOR MTA"/>
    <property type="match status" value="1"/>
</dbReference>